<dbReference type="SUPFAM" id="SSF52540">
    <property type="entry name" value="P-loop containing nucleoside triphosphate hydrolases"/>
    <property type="match status" value="2"/>
</dbReference>
<dbReference type="PANTHER" id="PTHR47642">
    <property type="entry name" value="ATP-DEPENDENT DNA HELICASE"/>
    <property type="match status" value="1"/>
</dbReference>
<proteinExistence type="predicted"/>
<protein>
    <recommendedName>
        <fullName evidence="4">AAA+ ATPase domain-containing protein</fullName>
    </recommendedName>
</protein>
<name>A0A1X6PDZ7_PORUM</name>
<dbReference type="EMBL" id="KV918797">
    <property type="protein sequence ID" value="OSX79119.1"/>
    <property type="molecule type" value="Genomic_DNA"/>
</dbReference>
<evidence type="ECO:0000313" key="3">
    <source>
        <dbReference type="Proteomes" id="UP000218209"/>
    </source>
</evidence>
<evidence type="ECO:0008006" key="4">
    <source>
        <dbReference type="Google" id="ProtNLM"/>
    </source>
</evidence>
<dbReference type="Proteomes" id="UP000218209">
    <property type="component" value="Unassembled WGS sequence"/>
</dbReference>
<dbReference type="Gene3D" id="3.40.50.300">
    <property type="entry name" value="P-loop containing nucleotide triphosphate hydrolases"/>
    <property type="match status" value="1"/>
</dbReference>
<dbReference type="InterPro" id="IPR027417">
    <property type="entry name" value="P-loop_NTPase"/>
</dbReference>
<dbReference type="InterPro" id="IPR051055">
    <property type="entry name" value="PIF1_helicase"/>
</dbReference>
<gene>
    <name evidence="2" type="ORF">BU14_0086s0006</name>
</gene>
<feature type="region of interest" description="Disordered" evidence="1">
    <location>
        <begin position="252"/>
        <end position="275"/>
    </location>
</feature>
<reference evidence="2 3" key="1">
    <citation type="submission" date="2017-03" db="EMBL/GenBank/DDBJ databases">
        <title>WGS assembly of Porphyra umbilicalis.</title>
        <authorList>
            <person name="Brawley S.H."/>
            <person name="Blouin N.A."/>
            <person name="Ficko-Blean E."/>
            <person name="Wheeler G.L."/>
            <person name="Lohr M."/>
            <person name="Goodson H.V."/>
            <person name="Jenkins J.W."/>
            <person name="Blaby-Haas C.E."/>
            <person name="Helliwell K.E."/>
            <person name="Chan C."/>
            <person name="Marriage T."/>
            <person name="Bhattacharya D."/>
            <person name="Klein A.S."/>
            <person name="Badis Y."/>
            <person name="Brodie J."/>
            <person name="Cao Y."/>
            <person name="Collen J."/>
            <person name="Dittami S.M."/>
            <person name="Gachon C.M."/>
            <person name="Green B.R."/>
            <person name="Karpowicz S."/>
            <person name="Kim J.W."/>
            <person name="Kudahl U."/>
            <person name="Lin S."/>
            <person name="Michel G."/>
            <person name="Mittag M."/>
            <person name="Olson B.J."/>
            <person name="Pangilinan J."/>
            <person name="Peng Y."/>
            <person name="Qiu H."/>
            <person name="Shu S."/>
            <person name="Singer J.T."/>
            <person name="Smith A.G."/>
            <person name="Sprecher B.N."/>
            <person name="Wagner V."/>
            <person name="Wang W."/>
            <person name="Wang Z.-Y."/>
            <person name="Yan J."/>
            <person name="Yarish C."/>
            <person name="Zoeuner-Riek S."/>
            <person name="Zhuang Y."/>
            <person name="Zou Y."/>
            <person name="Lindquist E.A."/>
            <person name="Grimwood J."/>
            <person name="Barry K."/>
            <person name="Rokhsar D.S."/>
            <person name="Schmutz J."/>
            <person name="Stiller J.W."/>
            <person name="Grossman A.R."/>
            <person name="Prochnik S.E."/>
        </authorList>
    </citation>
    <scope>NUCLEOTIDE SEQUENCE [LARGE SCALE GENOMIC DNA]</scope>
    <source>
        <strain evidence="2">4086291</strain>
    </source>
</reference>
<evidence type="ECO:0000313" key="2">
    <source>
        <dbReference type="EMBL" id="OSX79119.1"/>
    </source>
</evidence>
<evidence type="ECO:0000256" key="1">
    <source>
        <dbReference type="SAM" id="MobiDB-lite"/>
    </source>
</evidence>
<dbReference type="AlphaFoldDB" id="A0A1X6PDZ7"/>
<dbReference type="OrthoDB" id="432234at2759"/>
<sequence length="766" mass="81959">MASTLAMVRDPALGACILHGFSAAALTWRWLASDAGRNFLDVIRWPVEDDASLATPARESLCSSRLGSPARLLSARSTACAAPAPNKAAGAIKEPLAKPRMPEVDIINSSCVSWGRESDGGEFPPEAVRAFLLGKRVMAPGGTVALASTLPPALRELGACTISVPSPERRVATERPIAGLDLTGGSPVKRRRLPVVTQEAPSWPASSRSTSASAPRSYWTASDASDLLYAASHMVTPTARAYFGQRPTLPAADPAGRMQQHGRHGPSTRRADDRVKGSLLSPDGIGPIGLLVGGGTWDEVCEQLFVRVNSACISGGPGSGKSTLLRRLQVFSRQRYLEEGDVVALAPTGTAAKTADGMMYHSFFGFVRDYYRVRLDPNVEAARLVRTDRIHPITTRLGRVRAVILDEVSLVGADKLGIMHQLLCQSRSVSARPCVWFAFWDFLHVGSVKGAMVCTGLCWRQLFGGSFLDLPGSFWHSDPGSIRAVRNARAGKSSDAVQALVKECWVDGSKYESMKNKVLHLMPHHKGVLAHNRACLQRLTSGTHPALFSAVDDVEANPDRDTSLLRPVLAAVSETSWRAALVDCVAPAAVPHCVHACVIINNNRPKAMGICHGSVGFISSYTDGGIPIVRLVNHRLPSGVERESAGVHHAVDDWIEVVCPPVQFTARILADPGALAVRLQVPFVLGCATTIHMSQSLSISCAVLDLAHCFEAGMVQRALSRVPSKSGLHIKSFVASRSRADQAALSIESGAGFLLRPYPPPSVSMD</sequence>
<keyword evidence="3" id="KW-1185">Reference proteome</keyword>
<accession>A0A1X6PDZ7</accession>
<organism evidence="2 3">
    <name type="scientific">Porphyra umbilicalis</name>
    <name type="common">Purple laver</name>
    <name type="synonym">Red alga</name>
    <dbReference type="NCBI Taxonomy" id="2786"/>
    <lineage>
        <taxon>Eukaryota</taxon>
        <taxon>Rhodophyta</taxon>
        <taxon>Bangiophyceae</taxon>
        <taxon>Bangiales</taxon>
        <taxon>Bangiaceae</taxon>
        <taxon>Porphyra</taxon>
    </lineage>
</organism>